<dbReference type="FunFam" id="1.10.10.10:FF:000547">
    <property type="entry name" value="Peroxisomal membrane protein PEX14"/>
    <property type="match status" value="1"/>
</dbReference>
<dbReference type="InterPro" id="IPR025655">
    <property type="entry name" value="PEX14"/>
</dbReference>
<keyword evidence="7" id="KW-0813">Transport</keyword>
<dbReference type="GO" id="GO:1990429">
    <property type="term" value="C:peroxisomal importomer complex"/>
    <property type="evidence" value="ECO:0007669"/>
    <property type="project" value="TreeGrafter"/>
</dbReference>
<feature type="compositionally biased region" description="Polar residues" evidence="8">
    <location>
        <begin position="11"/>
        <end position="23"/>
    </location>
</feature>
<keyword evidence="7" id="KW-0472">Membrane</keyword>
<evidence type="ECO:0000313" key="11">
    <source>
        <dbReference type="Proteomes" id="UP000235023"/>
    </source>
</evidence>
<feature type="compositionally biased region" description="Polar residues" evidence="8">
    <location>
        <begin position="42"/>
        <end position="56"/>
    </location>
</feature>
<dbReference type="InterPro" id="IPR036388">
    <property type="entry name" value="WH-like_DNA-bd_sf"/>
</dbReference>
<feature type="region of interest" description="Disordered" evidence="8">
    <location>
        <begin position="100"/>
        <end position="134"/>
    </location>
</feature>
<dbReference type="GO" id="GO:0016560">
    <property type="term" value="P:protein import into peroxisome matrix, docking"/>
    <property type="evidence" value="ECO:0007669"/>
    <property type="project" value="UniProtKB-UniRule"/>
</dbReference>
<dbReference type="OrthoDB" id="441517at2759"/>
<dbReference type="GO" id="GO:0005102">
    <property type="term" value="F:signaling receptor binding"/>
    <property type="evidence" value="ECO:0007669"/>
    <property type="project" value="TreeGrafter"/>
</dbReference>
<dbReference type="Gene3D" id="1.10.10.10">
    <property type="entry name" value="Winged helix-like DNA-binding domain superfamily/Winged helix DNA-binding domain"/>
    <property type="match status" value="1"/>
</dbReference>
<feature type="compositionally biased region" description="Low complexity" evidence="8">
    <location>
        <begin position="101"/>
        <end position="129"/>
    </location>
</feature>
<dbReference type="Proteomes" id="UP000235023">
    <property type="component" value="Unassembled WGS sequence"/>
</dbReference>
<keyword evidence="3 7" id="KW-0576">Peroxisome</keyword>
<feature type="region of interest" description="Disordered" evidence="8">
    <location>
        <begin position="1"/>
        <end position="74"/>
    </location>
</feature>
<organism evidence="10 11">
    <name type="scientific">Aspergillus taichungensis</name>
    <dbReference type="NCBI Taxonomy" id="482145"/>
    <lineage>
        <taxon>Eukaryota</taxon>
        <taxon>Fungi</taxon>
        <taxon>Dikarya</taxon>
        <taxon>Ascomycota</taxon>
        <taxon>Pezizomycotina</taxon>
        <taxon>Eurotiomycetes</taxon>
        <taxon>Eurotiomycetidae</taxon>
        <taxon>Eurotiales</taxon>
        <taxon>Aspergillaceae</taxon>
        <taxon>Aspergillus</taxon>
        <taxon>Aspergillus subgen. Circumdati</taxon>
    </lineage>
</organism>
<dbReference type="GO" id="GO:0005778">
    <property type="term" value="C:peroxisomal membrane"/>
    <property type="evidence" value="ECO:0007669"/>
    <property type="project" value="UniProtKB-SubCell"/>
</dbReference>
<comment type="similarity">
    <text evidence="1 7">Belongs to the peroxin-14 family.</text>
</comment>
<evidence type="ECO:0000256" key="1">
    <source>
        <dbReference type="ARBA" id="ARBA00005443"/>
    </source>
</evidence>
<feature type="compositionally biased region" description="Basic and acidic residues" evidence="8">
    <location>
        <begin position="61"/>
        <end position="74"/>
    </location>
</feature>
<gene>
    <name evidence="10" type="ORF">BDW42DRAFT_193063</name>
</gene>
<evidence type="ECO:0000313" key="10">
    <source>
        <dbReference type="EMBL" id="PLN82447.1"/>
    </source>
</evidence>
<evidence type="ECO:0000256" key="7">
    <source>
        <dbReference type="RuleBase" id="RU367032"/>
    </source>
</evidence>
<protein>
    <recommendedName>
        <fullName evidence="4 7">Peroxisomal membrane protein PEX14</fullName>
    </recommendedName>
    <alternativeName>
        <fullName evidence="5 7">Peroxin-14</fullName>
    </alternativeName>
</protein>
<keyword evidence="7" id="KW-0653">Protein transport</keyword>
<feature type="compositionally biased region" description="Polar residues" evidence="8">
    <location>
        <begin position="277"/>
        <end position="291"/>
    </location>
</feature>
<dbReference type="Pfam" id="PF04695">
    <property type="entry name" value="Pex14_N"/>
    <property type="match status" value="1"/>
</dbReference>
<evidence type="ECO:0000256" key="5">
    <source>
        <dbReference type="ARBA" id="ARBA00029691"/>
    </source>
</evidence>
<keyword evidence="2" id="KW-0811">Translocation</keyword>
<proteinExistence type="inferred from homology"/>
<evidence type="ECO:0000256" key="6">
    <source>
        <dbReference type="ARBA" id="ARBA00046271"/>
    </source>
</evidence>
<evidence type="ECO:0000256" key="2">
    <source>
        <dbReference type="ARBA" id="ARBA00023010"/>
    </source>
</evidence>
<name>A0A2J5HYE2_9EURO</name>
<feature type="domain" description="Peroxisome membrane anchor protein Pex14p N-terminal" evidence="9">
    <location>
        <begin position="51"/>
        <end position="94"/>
    </location>
</feature>
<dbReference type="PANTHER" id="PTHR23058:SF5">
    <property type="entry name" value="PEROXISOMAL MEMBRANE PROTEIN PEX14"/>
    <property type="match status" value="1"/>
</dbReference>
<dbReference type="InterPro" id="IPR006785">
    <property type="entry name" value="Pex14_N"/>
</dbReference>
<dbReference type="AlphaFoldDB" id="A0A2J5HYE2"/>
<comment type="subcellular location">
    <subcellularLocation>
        <location evidence="6 7">Peroxisome membrane</location>
    </subcellularLocation>
</comment>
<evidence type="ECO:0000259" key="9">
    <source>
        <dbReference type="Pfam" id="PF04695"/>
    </source>
</evidence>
<evidence type="ECO:0000256" key="3">
    <source>
        <dbReference type="ARBA" id="ARBA00023140"/>
    </source>
</evidence>
<accession>A0A2J5HYE2</accession>
<evidence type="ECO:0000256" key="4">
    <source>
        <dbReference type="ARBA" id="ARBA00029502"/>
    </source>
</evidence>
<reference evidence="11" key="1">
    <citation type="submission" date="2017-12" db="EMBL/GenBank/DDBJ databases">
        <authorList>
            <consortium name="DOE Joint Genome Institute"/>
            <person name="Mondo S.J."/>
            <person name="Kjaerbolling I."/>
            <person name="Vesth T.C."/>
            <person name="Frisvad J.C."/>
            <person name="Nybo J.L."/>
            <person name="Theobald S."/>
            <person name="Kuo A."/>
            <person name="Bowyer P."/>
            <person name="Matsuda Y."/>
            <person name="Lyhne E.K."/>
            <person name="Kogle M.E."/>
            <person name="Clum A."/>
            <person name="Lipzen A."/>
            <person name="Salamov A."/>
            <person name="Ngan C.Y."/>
            <person name="Daum C."/>
            <person name="Chiniquy J."/>
            <person name="Barry K."/>
            <person name="LaButti K."/>
            <person name="Haridas S."/>
            <person name="Simmons B.A."/>
            <person name="Magnuson J.K."/>
            <person name="Mortensen U.H."/>
            <person name="Larsen T.O."/>
            <person name="Grigoriev I.V."/>
            <person name="Baker S.E."/>
            <person name="Andersen M.R."/>
            <person name="Nordberg H.P."/>
            <person name="Cantor M.N."/>
            <person name="Hua S.X."/>
        </authorList>
    </citation>
    <scope>NUCLEOTIDE SEQUENCE [LARGE SCALE GENOMIC DNA]</scope>
    <source>
        <strain evidence="11">IBT 19404</strain>
    </source>
</reference>
<keyword evidence="11" id="KW-1185">Reference proteome</keyword>
<evidence type="ECO:0000256" key="8">
    <source>
        <dbReference type="SAM" id="MobiDB-lite"/>
    </source>
</evidence>
<feature type="region of interest" description="Disordered" evidence="8">
    <location>
        <begin position="220"/>
        <end position="291"/>
    </location>
</feature>
<feature type="compositionally biased region" description="Low complexity" evidence="8">
    <location>
        <begin position="27"/>
        <end position="41"/>
    </location>
</feature>
<sequence>MSDPKPKATIPSWQQSQNQSPKENQQEAPSESAPAESTPSTDSQTPDQPARSTLLEQASKFLEDESIRDAPTDKKISFLESKGLKGPEIDSLLGVSRNTEATAQPAASSQSTASSTNTSSTTSNTTTNTDTRPVPPIITYPEFLVQQSKPPPLVTLQSILYTIYGAAGLGATFYGASEFLVKPMLAQLTSARHDLADTTSSNLQKLNGKLEQAVSVIPPQLTARSLNNTTNDDKDAEDTESITSDPTELFHRDVATQTSPGEVPSKEGLWTADSDSDAPNTADQDQPSAATAAVNTHLTRLESMRSSLQEISTTDQDSATAEDGVRSSLNDLQHYLDGLLYSKQSYGSVSGYGVYGSAGGGFDPNATSTGIGKAEEDAISGFRAEIRGVKGALLSARNFPAGGRGRVR</sequence>
<dbReference type="EMBL" id="KZ559527">
    <property type="protein sequence ID" value="PLN82447.1"/>
    <property type="molecule type" value="Genomic_DNA"/>
</dbReference>
<dbReference type="PANTHER" id="PTHR23058">
    <property type="entry name" value="PEROXISOMAL MEMBRANE PROTEIN PEX14"/>
    <property type="match status" value="1"/>
</dbReference>
<comment type="function">
    <text evidence="7">Component of the PEX13-PEX14 docking complex, a translocon channel that specifically mediates the import of peroxisomal cargo proteins bound to PEX5 receptor. The PEX13-PEX14 docking complex forms a large import pore which can be opened to a diameter of about 9 nm. Mechanistically, PEX5 receptor along with cargo proteins associates with the PEX14 subunit of the PEX13-PEX14 docking complex in the cytosol, leading to the insertion of the receptor into the organelle membrane with the concomitant translocation of the cargo into the peroxisome matrix.</text>
</comment>